<dbReference type="AlphaFoldDB" id="A0A1I1P1E6"/>
<evidence type="ECO:0000313" key="2">
    <source>
        <dbReference type="Proteomes" id="UP000199514"/>
    </source>
</evidence>
<dbReference type="RefSeq" id="WP_091516876.1">
    <property type="nucleotide sequence ID" value="NZ_FOLE01000019.1"/>
</dbReference>
<sequence length="118" mass="14009">MDELLAIKELLINDLISYEQALRRLWQLPKPWTTKHWEKMRSIHLKDACENCGSTTQPLVIQHTVQPTKFKEHYEKIMSSYRPEKEEEEISEELVYNYLKENSEIRNACPTCGVTTIR</sequence>
<dbReference type="OrthoDB" id="3034494at2"/>
<dbReference type="EMBL" id="FOLE01000019">
    <property type="protein sequence ID" value="SFD00773.1"/>
    <property type="molecule type" value="Genomic_DNA"/>
</dbReference>
<protein>
    <submittedName>
        <fullName evidence="1">Uncharacterized protein</fullName>
    </submittedName>
</protein>
<accession>A0A1I1P1E6</accession>
<gene>
    <name evidence="1" type="ORF">SAMN05421780_11914</name>
</gene>
<evidence type="ECO:0000313" key="1">
    <source>
        <dbReference type="EMBL" id="SFD00773.1"/>
    </source>
</evidence>
<keyword evidence="2" id="KW-1185">Reference proteome</keyword>
<organism evidence="1 2">
    <name type="scientific">Flexibacter flexilis DSM 6793</name>
    <dbReference type="NCBI Taxonomy" id="927664"/>
    <lineage>
        <taxon>Bacteria</taxon>
        <taxon>Pseudomonadati</taxon>
        <taxon>Bacteroidota</taxon>
        <taxon>Cytophagia</taxon>
        <taxon>Cytophagales</taxon>
        <taxon>Flexibacteraceae</taxon>
        <taxon>Flexibacter</taxon>
    </lineage>
</organism>
<proteinExistence type="predicted"/>
<dbReference type="STRING" id="927664.SAMN05421780_11914"/>
<name>A0A1I1P1E6_9BACT</name>
<reference evidence="1 2" key="1">
    <citation type="submission" date="2016-10" db="EMBL/GenBank/DDBJ databases">
        <authorList>
            <person name="de Groot N.N."/>
        </authorList>
    </citation>
    <scope>NUCLEOTIDE SEQUENCE [LARGE SCALE GENOMIC DNA]</scope>
    <source>
        <strain evidence="1 2">DSM 6793</strain>
    </source>
</reference>
<dbReference type="Proteomes" id="UP000199514">
    <property type="component" value="Unassembled WGS sequence"/>
</dbReference>